<dbReference type="Pfam" id="PF01243">
    <property type="entry name" value="PNPOx_N"/>
    <property type="match status" value="1"/>
</dbReference>
<sequence>MLQPAIEILNAHRTMAVSTLRPDGWPQTTIVGYANDGWNVYFLILRNSQKFANIRHDDRISFAVASEAVELNTHKAVYVGAHAVEMTGEEERERGWRLLVDRHPNLVGFERPDPNVTALMRARCEHVSVLDYSIALGHTEALTVQADGTVTAIKPSEGEKWRPTPA</sequence>
<dbReference type="InterPro" id="IPR052019">
    <property type="entry name" value="F420H2_bilvrd_red/Heme_oxyg"/>
</dbReference>
<organism evidence="3 4">
    <name type="scientific">Sphingomonas edaphi</name>
    <dbReference type="NCBI Taxonomy" id="2315689"/>
    <lineage>
        <taxon>Bacteria</taxon>
        <taxon>Pseudomonadati</taxon>
        <taxon>Pseudomonadota</taxon>
        <taxon>Alphaproteobacteria</taxon>
        <taxon>Sphingomonadales</taxon>
        <taxon>Sphingomonadaceae</taxon>
        <taxon>Sphingomonas</taxon>
    </lineage>
</organism>
<proteinExistence type="predicted"/>
<keyword evidence="1" id="KW-0560">Oxidoreductase</keyword>
<comment type="caution">
    <text evidence="3">The sequence shown here is derived from an EMBL/GenBank/DDBJ whole genome shotgun (WGS) entry which is preliminary data.</text>
</comment>
<dbReference type="PANTHER" id="PTHR35176:SF6">
    <property type="entry name" value="HEME OXYGENASE HI_0854-RELATED"/>
    <property type="match status" value="1"/>
</dbReference>
<evidence type="ECO:0000259" key="2">
    <source>
        <dbReference type="Pfam" id="PF01243"/>
    </source>
</evidence>
<dbReference type="GO" id="GO:0005829">
    <property type="term" value="C:cytosol"/>
    <property type="evidence" value="ECO:0007669"/>
    <property type="project" value="TreeGrafter"/>
</dbReference>
<dbReference type="InterPro" id="IPR011576">
    <property type="entry name" value="Pyridox_Oxase_N"/>
</dbReference>
<gene>
    <name evidence="3" type="ORF">D3M59_00120</name>
</gene>
<dbReference type="Gene3D" id="2.30.110.10">
    <property type="entry name" value="Electron Transport, Fmn-binding Protein, Chain A"/>
    <property type="match status" value="1"/>
</dbReference>
<reference evidence="3 4" key="1">
    <citation type="submission" date="2018-09" db="EMBL/GenBank/DDBJ databases">
        <title>Sphingomonas sp. DAC4.</title>
        <authorList>
            <person name="Seo T."/>
        </authorList>
    </citation>
    <scope>NUCLEOTIDE SEQUENCE [LARGE SCALE GENOMIC DNA]</scope>
    <source>
        <strain evidence="3 4">DAC4</strain>
    </source>
</reference>
<keyword evidence="4" id="KW-1185">Reference proteome</keyword>
<dbReference type="InterPro" id="IPR012349">
    <property type="entry name" value="Split_barrel_FMN-bd"/>
</dbReference>
<accession>A0A418Q0W1</accession>
<protein>
    <submittedName>
        <fullName evidence="3">Pyridoxamine 5'-phosphate oxidase</fullName>
    </submittedName>
</protein>
<dbReference type="SUPFAM" id="SSF50475">
    <property type="entry name" value="FMN-binding split barrel"/>
    <property type="match status" value="1"/>
</dbReference>
<dbReference type="RefSeq" id="WP_119530351.1">
    <property type="nucleotide sequence ID" value="NZ_QXTF01000001.1"/>
</dbReference>
<dbReference type="GO" id="GO:0016627">
    <property type="term" value="F:oxidoreductase activity, acting on the CH-CH group of donors"/>
    <property type="evidence" value="ECO:0007669"/>
    <property type="project" value="TreeGrafter"/>
</dbReference>
<evidence type="ECO:0000313" key="3">
    <source>
        <dbReference type="EMBL" id="RIX31481.1"/>
    </source>
</evidence>
<evidence type="ECO:0000313" key="4">
    <source>
        <dbReference type="Proteomes" id="UP000285023"/>
    </source>
</evidence>
<name>A0A418Q0W1_9SPHN</name>
<feature type="domain" description="Pyridoxamine 5'-phosphate oxidase N-terminal" evidence="2">
    <location>
        <begin position="7"/>
        <end position="127"/>
    </location>
</feature>
<dbReference type="AlphaFoldDB" id="A0A418Q0W1"/>
<dbReference type="Proteomes" id="UP000285023">
    <property type="component" value="Unassembled WGS sequence"/>
</dbReference>
<dbReference type="PANTHER" id="PTHR35176">
    <property type="entry name" value="HEME OXYGENASE HI_0854-RELATED"/>
    <property type="match status" value="1"/>
</dbReference>
<dbReference type="EMBL" id="QXTF01000001">
    <property type="protein sequence ID" value="RIX31481.1"/>
    <property type="molecule type" value="Genomic_DNA"/>
</dbReference>
<dbReference type="GO" id="GO:0070967">
    <property type="term" value="F:coenzyme F420 binding"/>
    <property type="evidence" value="ECO:0007669"/>
    <property type="project" value="TreeGrafter"/>
</dbReference>
<evidence type="ECO:0000256" key="1">
    <source>
        <dbReference type="ARBA" id="ARBA00023002"/>
    </source>
</evidence>